<evidence type="ECO:0000259" key="1">
    <source>
        <dbReference type="Pfam" id="PF05225"/>
    </source>
</evidence>
<dbReference type="AlphaFoldDB" id="A0A7R7W9B9"/>
<proteinExistence type="predicted"/>
<dbReference type="RefSeq" id="XP_041542250.1">
    <property type="nucleotide sequence ID" value="XM_041688469.1"/>
</dbReference>
<reference evidence="2" key="1">
    <citation type="submission" date="2021-01" db="EMBL/GenBank/DDBJ databases">
        <authorList>
            <consortium name="Aspergillus luchuensis mut. kawachii IFO 4304 genome sequencing consortium"/>
            <person name="Kazuki M."/>
            <person name="Futagami T."/>
        </authorList>
    </citation>
    <scope>NUCLEOTIDE SEQUENCE</scope>
    <source>
        <strain evidence="2">IFO 4308</strain>
    </source>
</reference>
<reference evidence="2" key="2">
    <citation type="submission" date="2021-02" db="EMBL/GenBank/DDBJ databases">
        <title>Aspergillus luchuensis mut. kawachii IFO 4304 genome sequence.</title>
        <authorList>
            <person name="Mori K."/>
            <person name="Kadooka C."/>
            <person name="Goto M."/>
            <person name="Futagami T."/>
        </authorList>
    </citation>
    <scope>NUCLEOTIDE SEQUENCE</scope>
    <source>
        <strain evidence="2">IFO 4308</strain>
    </source>
</reference>
<dbReference type="GO" id="GO:0003677">
    <property type="term" value="F:DNA binding"/>
    <property type="evidence" value="ECO:0007669"/>
    <property type="project" value="InterPro"/>
</dbReference>
<dbReference type="InterPro" id="IPR007889">
    <property type="entry name" value="HTH_Psq"/>
</dbReference>
<dbReference type="OrthoDB" id="10439552at2759"/>
<sequence>MEDTVDRLDDAFRAPSPLLSRCVSCESPPPSGEVDCPLLDATLDEAIESLRNGEIASLHEAAVRYAVSDSLLYTRYYRKEPSQWPAPFGILVNLVRQMDLEFVSILFNGFNQGSRLRRTLSAKLEMLYTNENAIRYI</sequence>
<gene>
    <name evidence="2" type="ORF">AKAW2_40167S</name>
</gene>
<keyword evidence="3" id="KW-1185">Reference proteome</keyword>
<accession>A0A7R7W9B9</accession>
<dbReference type="KEGG" id="aluc:AKAW2_40167S"/>
<name>A0A7R7W9B9_ASPKA</name>
<dbReference type="GeneID" id="64959809"/>
<organism evidence="2 3">
    <name type="scientific">Aspergillus kawachii</name>
    <name type="common">White koji mold</name>
    <name type="synonym">Aspergillus awamori var. kawachi</name>
    <dbReference type="NCBI Taxonomy" id="1069201"/>
    <lineage>
        <taxon>Eukaryota</taxon>
        <taxon>Fungi</taxon>
        <taxon>Dikarya</taxon>
        <taxon>Ascomycota</taxon>
        <taxon>Pezizomycotina</taxon>
        <taxon>Eurotiomycetes</taxon>
        <taxon>Eurotiomycetidae</taxon>
        <taxon>Eurotiales</taxon>
        <taxon>Aspergillaceae</taxon>
        <taxon>Aspergillus</taxon>
        <taxon>Aspergillus subgen. Circumdati</taxon>
    </lineage>
</organism>
<dbReference type="Pfam" id="PF05225">
    <property type="entry name" value="HTH_psq"/>
    <property type="match status" value="1"/>
</dbReference>
<evidence type="ECO:0000313" key="2">
    <source>
        <dbReference type="EMBL" id="BCR98484.1"/>
    </source>
</evidence>
<dbReference type="EMBL" id="AP024428">
    <property type="protein sequence ID" value="BCR98484.1"/>
    <property type="molecule type" value="Genomic_DNA"/>
</dbReference>
<dbReference type="Proteomes" id="UP000661280">
    <property type="component" value="Chromosome 4"/>
</dbReference>
<feature type="domain" description="HTH psq-type" evidence="1">
    <location>
        <begin position="41"/>
        <end position="81"/>
    </location>
</feature>
<protein>
    <recommendedName>
        <fullName evidence="1">HTH psq-type domain-containing protein</fullName>
    </recommendedName>
</protein>
<evidence type="ECO:0000313" key="3">
    <source>
        <dbReference type="Proteomes" id="UP000661280"/>
    </source>
</evidence>